<evidence type="ECO:0000256" key="1">
    <source>
        <dbReference type="ARBA" id="ARBA00022723"/>
    </source>
</evidence>
<protein>
    <submittedName>
        <fullName evidence="4">Family 2 encapsulin nanocompartment cargo protein polyprenyl transferase</fullName>
    </submittedName>
</protein>
<evidence type="ECO:0000256" key="3">
    <source>
        <dbReference type="RuleBase" id="RU004466"/>
    </source>
</evidence>
<gene>
    <name evidence="4" type="ORF">ACFPM7_13650</name>
</gene>
<evidence type="ECO:0000313" key="4">
    <source>
        <dbReference type="EMBL" id="MFC5288099.1"/>
    </source>
</evidence>
<dbReference type="SFLD" id="SFLDS00005">
    <property type="entry name" value="Isoprenoid_Synthase_Type_I"/>
    <property type="match status" value="1"/>
</dbReference>
<keyword evidence="2" id="KW-0460">Magnesium</keyword>
<organism evidence="4 5">
    <name type="scientific">Actinokineospora guangxiensis</name>
    <dbReference type="NCBI Taxonomy" id="1490288"/>
    <lineage>
        <taxon>Bacteria</taxon>
        <taxon>Bacillati</taxon>
        <taxon>Actinomycetota</taxon>
        <taxon>Actinomycetes</taxon>
        <taxon>Pseudonocardiales</taxon>
        <taxon>Pseudonocardiaceae</taxon>
        <taxon>Actinokineospora</taxon>
    </lineage>
</organism>
<evidence type="ECO:0000313" key="5">
    <source>
        <dbReference type="Proteomes" id="UP001596157"/>
    </source>
</evidence>
<dbReference type="PANTHER" id="PTHR12001">
    <property type="entry name" value="GERANYLGERANYL PYROPHOSPHATE SYNTHASE"/>
    <property type="match status" value="1"/>
</dbReference>
<keyword evidence="3 4" id="KW-0808">Transferase</keyword>
<dbReference type="SUPFAM" id="SSF48576">
    <property type="entry name" value="Terpenoid synthases"/>
    <property type="match status" value="1"/>
</dbReference>
<dbReference type="CDD" id="cd00685">
    <property type="entry name" value="Trans_IPPS_HT"/>
    <property type="match status" value="1"/>
</dbReference>
<dbReference type="Gene3D" id="1.10.600.10">
    <property type="entry name" value="Farnesyl Diphosphate Synthase"/>
    <property type="match status" value="1"/>
</dbReference>
<dbReference type="PROSITE" id="PS00444">
    <property type="entry name" value="POLYPRENYL_SYNTHASE_2"/>
    <property type="match status" value="1"/>
</dbReference>
<keyword evidence="1" id="KW-0479">Metal-binding</keyword>
<name>A0ABW0EL20_9PSEU</name>
<dbReference type="SFLD" id="SFLDG01017">
    <property type="entry name" value="Polyprenyl_Transferase_Like"/>
    <property type="match status" value="1"/>
</dbReference>
<dbReference type="NCBIfam" id="NF041169">
    <property type="entry name" value="f2_encap_cargo4"/>
    <property type="match status" value="1"/>
</dbReference>
<dbReference type="GO" id="GO:0016740">
    <property type="term" value="F:transferase activity"/>
    <property type="evidence" value="ECO:0007669"/>
    <property type="project" value="UniProtKB-KW"/>
</dbReference>
<proteinExistence type="inferred from homology"/>
<accession>A0ABW0EL20</accession>
<keyword evidence="5" id="KW-1185">Reference proteome</keyword>
<dbReference type="Proteomes" id="UP001596157">
    <property type="component" value="Unassembled WGS sequence"/>
</dbReference>
<dbReference type="InterPro" id="IPR033749">
    <property type="entry name" value="Polyprenyl_synt_CS"/>
</dbReference>
<dbReference type="PROSITE" id="PS00723">
    <property type="entry name" value="POLYPRENYL_SYNTHASE_1"/>
    <property type="match status" value="1"/>
</dbReference>
<dbReference type="InterPro" id="IPR008949">
    <property type="entry name" value="Isoprenoid_synthase_dom_sf"/>
</dbReference>
<reference evidence="5" key="1">
    <citation type="journal article" date="2019" name="Int. J. Syst. Evol. Microbiol.">
        <title>The Global Catalogue of Microorganisms (GCM) 10K type strain sequencing project: providing services to taxonomists for standard genome sequencing and annotation.</title>
        <authorList>
            <consortium name="The Broad Institute Genomics Platform"/>
            <consortium name="The Broad Institute Genome Sequencing Center for Infectious Disease"/>
            <person name="Wu L."/>
            <person name="Ma J."/>
        </authorList>
    </citation>
    <scope>NUCLEOTIDE SEQUENCE [LARGE SCALE GENOMIC DNA]</scope>
    <source>
        <strain evidence="5">CCUG 59778</strain>
    </source>
</reference>
<evidence type="ECO:0000256" key="2">
    <source>
        <dbReference type="ARBA" id="ARBA00022842"/>
    </source>
</evidence>
<dbReference type="InterPro" id="IPR000092">
    <property type="entry name" value="Polyprenyl_synt"/>
</dbReference>
<dbReference type="PANTHER" id="PTHR12001:SF86">
    <property type="entry name" value="GERANYLGERANYL DIPHOSPHATE SYNTHASE"/>
    <property type="match status" value="1"/>
</dbReference>
<comment type="similarity">
    <text evidence="3">Belongs to the FPP/GGPP synthase family.</text>
</comment>
<dbReference type="EMBL" id="JBHSKF010000005">
    <property type="protein sequence ID" value="MFC5288099.1"/>
    <property type="molecule type" value="Genomic_DNA"/>
</dbReference>
<sequence>MTTETRPSARDVLTHSRAAFDPALRTAVDSLPGSLRHIAGYHFGWWDADGTPADADHGKAIRPAMTLRAAAAVGGSALAAVPAAVAVELVHNFTLLHDDVMDRDHTRRHRPTAWTVFGVGQAILAGDALLTLAYEVLATDCSPAFRDAAKALSQAVLAVQDGQALDLSFESRTDVTLPECVRMAHLKTAALLGCATGLGALYGGASPDRVALLRTFGEKIGLAFQLVDDLLGIWGDPDVTGKPVHSDLVSRKKSLPVVAALGADNPTSTRLRELYFSPGALSPTDAAACADLVADAGGRAWCQSEISALFTTARTALRDGSTRERPIAELTALAELIVRRDH</sequence>
<comment type="caution">
    <text evidence="4">The sequence shown here is derived from an EMBL/GenBank/DDBJ whole genome shotgun (WGS) entry which is preliminary data.</text>
</comment>
<dbReference type="Pfam" id="PF00348">
    <property type="entry name" value="polyprenyl_synt"/>
    <property type="match status" value="1"/>
</dbReference>
<dbReference type="RefSeq" id="WP_378247705.1">
    <property type="nucleotide sequence ID" value="NZ_JBHSKF010000005.1"/>
</dbReference>